<gene>
    <name evidence="2" type="ORF">TVAG_124010</name>
</gene>
<evidence type="ECO:0008006" key="4">
    <source>
        <dbReference type="Google" id="ProtNLM"/>
    </source>
</evidence>
<dbReference type="RefSeq" id="XP_001318200.1">
    <property type="nucleotide sequence ID" value="XM_001318165.1"/>
</dbReference>
<evidence type="ECO:0000313" key="2">
    <source>
        <dbReference type="EMBL" id="EAY05977.1"/>
    </source>
</evidence>
<dbReference type="Proteomes" id="UP000001542">
    <property type="component" value="Unassembled WGS sequence"/>
</dbReference>
<evidence type="ECO:0000313" key="3">
    <source>
        <dbReference type="Proteomes" id="UP000001542"/>
    </source>
</evidence>
<dbReference type="KEGG" id="tva:4763849"/>
<name>A2EMZ2_TRIV3</name>
<dbReference type="SMR" id="A2EMZ2"/>
<reference evidence="2" key="2">
    <citation type="journal article" date="2007" name="Science">
        <title>Draft genome sequence of the sexually transmitted pathogen Trichomonas vaginalis.</title>
        <authorList>
            <person name="Carlton J.M."/>
            <person name="Hirt R.P."/>
            <person name="Silva J.C."/>
            <person name="Delcher A.L."/>
            <person name="Schatz M."/>
            <person name="Zhao Q."/>
            <person name="Wortman J.R."/>
            <person name="Bidwell S.L."/>
            <person name="Alsmark U.C.M."/>
            <person name="Besteiro S."/>
            <person name="Sicheritz-Ponten T."/>
            <person name="Noel C.J."/>
            <person name="Dacks J.B."/>
            <person name="Foster P.G."/>
            <person name="Simillion C."/>
            <person name="Van de Peer Y."/>
            <person name="Miranda-Saavedra D."/>
            <person name="Barton G.J."/>
            <person name="Westrop G.D."/>
            <person name="Mueller S."/>
            <person name="Dessi D."/>
            <person name="Fiori P.L."/>
            <person name="Ren Q."/>
            <person name="Paulsen I."/>
            <person name="Zhang H."/>
            <person name="Bastida-Corcuera F.D."/>
            <person name="Simoes-Barbosa A."/>
            <person name="Brown M.T."/>
            <person name="Hayes R.D."/>
            <person name="Mukherjee M."/>
            <person name="Okumura C.Y."/>
            <person name="Schneider R."/>
            <person name="Smith A.J."/>
            <person name="Vanacova S."/>
            <person name="Villalvazo M."/>
            <person name="Haas B.J."/>
            <person name="Pertea M."/>
            <person name="Feldblyum T.V."/>
            <person name="Utterback T.R."/>
            <person name="Shu C.L."/>
            <person name="Osoegawa K."/>
            <person name="de Jong P.J."/>
            <person name="Hrdy I."/>
            <person name="Horvathova L."/>
            <person name="Zubacova Z."/>
            <person name="Dolezal P."/>
            <person name="Malik S.B."/>
            <person name="Logsdon J.M. Jr."/>
            <person name="Henze K."/>
            <person name="Gupta A."/>
            <person name="Wang C.C."/>
            <person name="Dunne R.L."/>
            <person name="Upcroft J.A."/>
            <person name="Upcroft P."/>
            <person name="White O."/>
            <person name="Salzberg S.L."/>
            <person name="Tang P."/>
            <person name="Chiu C.-H."/>
            <person name="Lee Y.-S."/>
            <person name="Embley T.M."/>
            <person name="Coombs G.H."/>
            <person name="Mottram J.C."/>
            <person name="Tachezy J."/>
            <person name="Fraser-Liggett C.M."/>
            <person name="Johnson P.J."/>
        </authorList>
    </citation>
    <scope>NUCLEOTIDE SEQUENCE [LARGE SCALE GENOMIC DNA]</scope>
    <source>
        <strain evidence="2">G3</strain>
    </source>
</reference>
<protein>
    <recommendedName>
        <fullName evidence="4">IQ calmodulin-binding motif family protein</fullName>
    </recommendedName>
</protein>
<feature type="coiled-coil region" evidence="1">
    <location>
        <begin position="194"/>
        <end position="221"/>
    </location>
</feature>
<dbReference type="VEuPathDB" id="TrichDB:TVAG_124010"/>
<keyword evidence="3" id="KW-1185">Reference proteome</keyword>
<dbReference type="InParanoid" id="A2EMZ2"/>
<proteinExistence type="predicted"/>
<reference evidence="2" key="1">
    <citation type="submission" date="2006-10" db="EMBL/GenBank/DDBJ databases">
        <authorList>
            <person name="Amadeo P."/>
            <person name="Zhao Q."/>
            <person name="Wortman J."/>
            <person name="Fraser-Liggett C."/>
            <person name="Carlton J."/>
        </authorList>
    </citation>
    <scope>NUCLEOTIDE SEQUENCE</scope>
    <source>
        <strain evidence="2">G3</strain>
    </source>
</reference>
<dbReference type="VEuPathDB" id="TrichDB:TVAGG3_0742980"/>
<dbReference type="EMBL" id="DS113435">
    <property type="protein sequence ID" value="EAY05977.1"/>
    <property type="molecule type" value="Genomic_DNA"/>
</dbReference>
<keyword evidence="1" id="KW-0175">Coiled coil</keyword>
<feature type="coiled-coil region" evidence="1">
    <location>
        <begin position="29"/>
        <end position="63"/>
    </location>
</feature>
<accession>A2EMZ2</accession>
<evidence type="ECO:0000256" key="1">
    <source>
        <dbReference type="SAM" id="Coils"/>
    </source>
</evidence>
<sequence>MEQYGSLNWKYADKIIPERRNSSRALDSVQTLTVKAETLNKKKENLENKLANILENYQSDELVYLVMQLKQIQKEFRKNSIDVTNFFKPMTESITPSLKSGRPQTSTIDFDDFGKNNFINHFNAGILQQYNEYLINEINEMSKKRTEINAQLKLFEEVQTNFVQDTMKMISKRQIPRRISSDYPSRSKSSQILLEKLTIQLGQLRKKYKFLQRRIEYEQDKFKRAQEIKISSFLTQRLSRWGLSQTQIHKMNTAALVIQKFWREKLDKMGLSLRFKL</sequence>
<dbReference type="AlphaFoldDB" id="A2EMZ2"/>
<organism evidence="2 3">
    <name type="scientific">Trichomonas vaginalis (strain ATCC PRA-98 / G3)</name>
    <dbReference type="NCBI Taxonomy" id="412133"/>
    <lineage>
        <taxon>Eukaryota</taxon>
        <taxon>Metamonada</taxon>
        <taxon>Parabasalia</taxon>
        <taxon>Trichomonadida</taxon>
        <taxon>Trichomonadidae</taxon>
        <taxon>Trichomonas</taxon>
    </lineage>
</organism>